<accession>A0A9P0CRM3</accession>
<dbReference type="EMBL" id="OV651829">
    <property type="protein sequence ID" value="CAH1104620.1"/>
    <property type="molecule type" value="Genomic_DNA"/>
</dbReference>
<protein>
    <submittedName>
        <fullName evidence="1">Uncharacterized protein</fullName>
    </submittedName>
</protein>
<keyword evidence="2" id="KW-1185">Reference proteome</keyword>
<sequence>MNKLLTSKKLIPRDQSFSSISHKFHKNDRVVSPAIGKRYKNDKSVKAKIRKTAKQSALSGQFSENRFDKKDLFENILVKSNHLINPKKLESKESVIYISTTYKPDSVDHENIPTVDLTNSNEKLKFREQHVNSKQLKTIFFPKRNFERDNSLKKTLATTSLINLPIIKKFVPKRLHSTTVIEKYYTKLSILDIPSQFLSWEDLNYHDTNILKKCELTDSDHEMIHWILERENENFELDFTLTSTSSSGYNSSLNTEMSLEQMLNVYDISSKDYI</sequence>
<proteinExistence type="predicted"/>
<evidence type="ECO:0000313" key="1">
    <source>
        <dbReference type="EMBL" id="CAH1104620.1"/>
    </source>
</evidence>
<reference evidence="1" key="1">
    <citation type="submission" date="2022-01" db="EMBL/GenBank/DDBJ databases">
        <authorList>
            <person name="King R."/>
        </authorList>
    </citation>
    <scope>NUCLEOTIDE SEQUENCE</scope>
</reference>
<dbReference type="OrthoDB" id="6729963at2759"/>
<organism evidence="1 2">
    <name type="scientific">Psylliodes chrysocephalus</name>
    <dbReference type="NCBI Taxonomy" id="3402493"/>
    <lineage>
        <taxon>Eukaryota</taxon>
        <taxon>Metazoa</taxon>
        <taxon>Ecdysozoa</taxon>
        <taxon>Arthropoda</taxon>
        <taxon>Hexapoda</taxon>
        <taxon>Insecta</taxon>
        <taxon>Pterygota</taxon>
        <taxon>Neoptera</taxon>
        <taxon>Endopterygota</taxon>
        <taxon>Coleoptera</taxon>
        <taxon>Polyphaga</taxon>
        <taxon>Cucujiformia</taxon>
        <taxon>Chrysomeloidea</taxon>
        <taxon>Chrysomelidae</taxon>
        <taxon>Galerucinae</taxon>
        <taxon>Alticini</taxon>
        <taxon>Psylliodes</taxon>
    </lineage>
</organism>
<gene>
    <name evidence="1" type="ORF">PSYICH_LOCUS5363</name>
</gene>
<evidence type="ECO:0000313" key="2">
    <source>
        <dbReference type="Proteomes" id="UP001153636"/>
    </source>
</evidence>
<dbReference type="Proteomes" id="UP001153636">
    <property type="component" value="Chromosome 17"/>
</dbReference>
<dbReference type="AlphaFoldDB" id="A0A9P0CRM3"/>
<name>A0A9P0CRM3_9CUCU</name>